<dbReference type="Proteomes" id="UP000593567">
    <property type="component" value="Unassembled WGS sequence"/>
</dbReference>
<dbReference type="EMBL" id="VXIV02001857">
    <property type="protein sequence ID" value="KAF6029073.1"/>
    <property type="molecule type" value="Genomic_DNA"/>
</dbReference>
<dbReference type="OrthoDB" id="10261632at2759"/>
<evidence type="ECO:0000313" key="3">
    <source>
        <dbReference type="EMBL" id="KAF6029073.1"/>
    </source>
</evidence>
<accession>A0A7J7JT39</accession>
<name>A0A7J7JT39_BUGNE</name>
<dbReference type="InterPro" id="IPR039766">
    <property type="entry name" value="Vps53"/>
</dbReference>
<evidence type="ECO:0000259" key="2">
    <source>
        <dbReference type="Pfam" id="PF04100"/>
    </source>
</evidence>
<dbReference type="PANTHER" id="PTHR12820:SF0">
    <property type="entry name" value="VACUOLAR PROTEIN SORTING-ASSOCIATED PROTEIN 53 HOMOLOG"/>
    <property type="match status" value="1"/>
</dbReference>
<organism evidence="3 4">
    <name type="scientific">Bugula neritina</name>
    <name type="common">Brown bryozoan</name>
    <name type="synonym">Sertularia neritina</name>
    <dbReference type="NCBI Taxonomy" id="10212"/>
    <lineage>
        <taxon>Eukaryota</taxon>
        <taxon>Metazoa</taxon>
        <taxon>Spiralia</taxon>
        <taxon>Lophotrochozoa</taxon>
        <taxon>Bryozoa</taxon>
        <taxon>Gymnolaemata</taxon>
        <taxon>Cheilostomatida</taxon>
        <taxon>Flustrina</taxon>
        <taxon>Buguloidea</taxon>
        <taxon>Bugulidae</taxon>
        <taxon>Bugula</taxon>
    </lineage>
</organism>
<comment type="caution">
    <text evidence="3">The sequence shown here is derived from an EMBL/GenBank/DDBJ whole genome shotgun (WGS) entry which is preliminary data.</text>
</comment>
<feature type="region of interest" description="Disordered" evidence="1">
    <location>
        <begin position="231"/>
        <end position="273"/>
    </location>
</feature>
<evidence type="ECO:0000256" key="1">
    <source>
        <dbReference type="SAM" id="MobiDB-lite"/>
    </source>
</evidence>
<dbReference type="AlphaFoldDB" id="A0A7J7JT39"/>
<keyword evidence="4" id="KW-1185">Reference proteome</keyword>
<dbReference type="PANTHER" id="PTHR12820">
    <property type="entry name" value="VACUOLAR SORTING PROTEIN 53"/>
    <property type="match status" value="1"/>
</dbReference>
<proteinExistence type="predicted"/>
<reference evidence="3" key="1">
    <citation type="submission" date="2020-06" db="EMBL/GenBank/DDBJ databases">
        <title>Draft genome of Bugula neritina, a colonial animal packing powerful symbionts and potential medicines.</title>
        <authorList>
            <person name="Rayko M."/>
        </authorList>
    </citation>
    <scope>NUCLEOTIDE SEQUENCE [LARGE SCALE GENOMIC DNA]</scope>
    <source>
        <strain evidence="3">Kwan_BN1</strain>
    </source>
</reference>
<feature type="compositionally biased region" description="Basic and acidic residues" evidence="1">
    <location>
        <begin position="231"/>
        <end position="243"/>
    </location>
</feature>
<dbReference type="InterPro" id="IPR007234">
    <property type="entry name" value="Vps53_N"/>
</dbReference>
<dbReference type="GO" id="GO:0042147">
    <property type="term" value="P:retrograde transport, endosome to Golgi"/>
    <property type="evidence" value="ECO:0007669"/>
    <property type="project" value="InterPro"/>
</dbReference>
<dbReference type="GO" id="GO:0000938">
    <property type="term" value="C:GARP complex"/>
    <property type="evidence" value="ECO:0007669"/>
    <property type="project" value="InterPro"/>
</dbReference>
<evidence type="ECO:0000313" key="4">
    <source>
        <dbReference type="Proteomes" id="UP000593567"/>
    </source>
</evidence>
<dbReference type="Pfam" id="PF04100">
    <property type="entry name" value="Vps53_N"/>
    <property type="match status" value="1"/>
</dbReference>
<gene>
    <name evidence="3" type="ORF">EB796_012623</name>
</gene>
<dbReference type="GO" id="GO:0005829">
    <property type="term" value="C:cytosol"/>
    <property type="evidence" value="ECO:0007669"/>
    <property type="project" value="GOC"/>
</dbReference>
<sequence length="533" mass="60824">MSITTLNHLHMLVGGVDSLASMAIQRQYGEISHLLQAVLNVLEHFEDNYMHIPQLKQLADRVKHIKSDLSTQIITDFKEAFEGPNSKYGPGNVALLSDACKVIDVLDSKVKNDLLSWFIKLQLSEYLVLFADNQDVAWLDKIDRRYAWIKRTLVEFEEKHGKLFPESWEVSERICVEFCYLTRDELAKVMSRRVLDIDVKLLLFAIQRTTAFEQLIAKRYAGVTINKTQLDRKKSDPQKRDETDAMNPFLQDNTAEEEVPKPPQTAPSGTTSQANPFVGIVSKCFETHLNIYIESQDRSLAELIDRFINDMKSYKPQTVSSSEESNILPSCADLFVYYKKCMKQCSELSNGPPMLSLTRTFQKYLQEYANKILLNTLPKVSNQSNLSTAGSLIQSILKEGENSKFSEQEQRLCCVVMCTSEYCMETSLQLQEKLKEKTDEKLLPQISLSAEQDLFHGVITHCIQLLVQDLESACEPALHAMSKFSWNTLETVGDQSNYISSIIVHLKNNIPVIRVSLSSSRKYYTQFCIKFAK</sequence>
<feature type="domain" description="Vps53 N-terminal" evidence="2">
    <location>
        <begin position="2"/>
        <end position="311"/>
    </location>
</feature>
<protein>
    <submittedName>
        <fullName evidence="3">VPS53</fullName>
    </submittedName>
</protein>